<dbReference type="SUPFAM" id="SSF117143">
    <property type="entry name" value="Flagellar hook protein flgE"/>
    <property type="match status" value="1"/>
</dbReference>
<gene>
    <name evidence="2" type="ORF">METZ01_LOCUS407371</name>
</gene>
<dbReference type="Pfam" id="PF22692">
    <property type="entry name" value="LlgE_F_G_D1"/>
    <property type="match status" value="1"/>
</dbReference>
<dbReference type="PANTHER" id="PTHR30435">
    <property type="entry name" value="FLAGELLAR PROTEIN"/>
    <property type="match status" value="1"/>
</dbReference>
<dbReference type="GO" id="GO:0009288">
    <property type="term" value="C:bacterial-type flagellum"/>
    <property type="evidence" value="ECO:0007669"/>
    <property type="project" value="TreeGrafter"/>
</dbReference>
<dbReference type="GO" id="GO:0071978">
    <property type="term" value="P:bacterial-type flagellum-dependent swarming motility"/>
    <property type="evidence" value="ECO:0007669"/>
    <property type="project" value="TreeGrafter"/>
</dbReference>
<reference evidence="2" key="1">
    <citation type="submission" date="2018-05" db="EMBL/GenBank/DDBJ databases">
        <authorList>
            <person name="Lanie J.A."/>
            <person name="Ng W.-L."/>
            <person name="Kazmierczak K.M."/>
            <person name="Andrzejewski T.M."/>
            <person name="Davidsen T.M."/>
            <person name="Wayne K.J."/>
            <person name="Tettelin H."/>
            <person name="Glass J.I."/>
            <person name="Rusch D."/>
            <person name="Podicherti R."/>
            <person name="Tsui H.-C.T."/>
            <person name="Winkler M.E."/>
        </authorList>
    </citation>
    <scope>NUCLEOTIDE SEQUENCE</scope>
</reference>
<organism evidence="2">
    <name type="scientific">marine metagenome</name>
    <dbReference type="NCBI Taxonomy" id="408172"/>
    <lineage>
        <taxon>unclassified sequences</taxon>
        <taxon>metagenomes</taxon>
        <taxon>ecological metagenomes</taxon>
    </lineage>
</organism>
<feature type="domain" description="Flagellar hook protein FlgE/F/G-like D1" evidence="1">
    <location>
        <begin position="103"/>
        <end position="174"/>
    </location>
</feature>
<evidence type="ECO:0000259" key="1">
    <source>
        <dbReference type="Pfam" id="PF22692"/>
    </source>
</evidence>
<name>A0A382W6U3_9ZZZZ</name>
<sequence length="233" mass="24650">MISSLYNGATVLKSITKGMQLIGNNISNVNSVGYKSSRARFTDNFYQYDQKAQSPVGGNPSNQVSEFGSGTDLSSVASNFQQGAFDVTGLDLDLAIDGGNRPNGGGFFCVVNPTTTETFYTRAGSYESLVDGTIVTRDANQYRLQSQNGDLVIAPQEGEALLARQIDEKGTIYALVNTGEQDLRRQIGQIKLANFTAPQNLVRVGNGLYSNGPGDSNVAGLTAATIPDTGSLG</sequence>
<dbReference type="NCBIfam" id="TIGR03506">
    <property type="entry name" value="FlgEFG_subfam"/>
    <property type="match status" value="1"/>
</dbReference>
<dbReference type="AlphaFoldDB" id="A0A382W6U3"/>
<dbReference type="EMBL" id="UINC01157497">
    <property type="protein sequence ID" value="SVD54517.1"/>
    <property type="molecule type" value="Genomic_DNA"/>
</dbReference>
<proteinExistence type="predicted"/>
<evidence type="ECO:0000313" key="2">
    <source>
        <dbReference type="EMBL" id="SVD54517.1"/>
    </source>
</evidence>
<accession>A0A382W6U3</accession>
<protein>
    <recommendedName>
        <fullName evidence="1">Flagellar hook protein FlgE/F/G-like D1 domain-containing protein</fullName>
    </recommendedName>
</protein>
<feature type="non-terminal residue" evidence="2">
    <location>
        <position position="233"/>
    </location>
</feature>
<dbReference type="InterPro" id="IPR037925">
    <property type="entry name" value="FlgE/F/G-like"/>
</dbReference>
<dbReference type="InterPro" id="IPR053967">
    <property type="entry name" value="LlgE_F_G-like_D1"/>
</dbReference>
<dbReference type="PANTHER" id="PTHR30435:SF19">
    <property type="entry name" value="FLAGELLAR BASAL-BODY ROD PROTEIN FLGG"/>
    <property type="match status" value="1"/>
</dbReference>
<dbReference type="InterPro" id="IPR020013">
    <property type="entry name" value="Flagellar_FlgE/F/G"/>
</dbReference>